<dbReference type="GO" id="GO:0005524">
    <property type="term" value="F:ATP binding"/>
    <property type="evidence" value="ECO:0007669"/>
    <property type="project" value="UniProtKB-UniRule"/>
</dbReference>
<dbReference type="PROSITE" id="PS00108">
    <property type="entry name" value="PROTEIN_KINASE_ST"/>
    <property type="match status" value="1"/>
</dbReference>
<dbReference type="GO" id="GO:0035556">
    <property type="term" value="P:intracellular signal transduction"/>
    <property type="evidence" value="ECO:0007669"/>
    <property type="project" value="TreeGrafter"/>
</dbReference>
<proteinExistence type="inferred from homology"/>
<dbReference type="InterPro" id="IPR011009">
    <property type="entry name" value="Kinase-like_dom_sf"/>
</dbReference>
<keyword evidence="4" id="KW-0723">Serine/threonine-protein kinase</keyword>
<gene>
    <name evidence="6" type="ORF">BSTOLATCC_MIC44296</name>
</gene>
<dbReference type="Gene3D" id="3.30.200.20">
    <property type="entry name" value="Phosphorylase Kinase, domain 1"/>
    <property type="match status" value="1"/>
</dbReference>
<accession>A0AAU9JQ16</accession>
<comment type="similarity">
    <text evidence="4">Belongs to the protein kinase superfamily.</text>
</comment>
<dbReference type="GO" id="GO:0005737">
    <property type="term" value="C:cytoplasm"/>
    <property type="evidence" value="ECO:0007669"/>
    <property type="project" value="TreeGrafter"/>
</dbReference>
<dbReference type="InterPro" id="IPR017441">
    <property type="entry name" value="Protein_kinase_ATP_BS"/>
</dbReference>
<dbReference type="PROSITE" id="PS00107">
    <property type="entry name" value="PROTEIN_KINASE_ATP"/>
    <property type="match status" value="1"/>
</dbReference>
<keyword evidence="4" id="KW-0808">Transferase</keyword>
<dbReference type="InterPro" id="IPR008271">
    <property type="entry name" value="Ser/Thr_kinase_AS"/>
</dbReference>
<evidence type="ECO:0000313" key="6">
    <source>
        <dbReference type="EMBL" id="CAG9327666.1"/>
    </source>
</evidence>
<dbReference type="SMART" id="SM00220">
    <property type="entry name" value="S_TKc"/>
    <property type="match status" value="1"/>
</dbReference>
<dbReference type="SUPFAM" id="SSF56112">
    <property type="entry name" value="Protein kinase-like (PK-like)"/>
    <property type="match status" value="1"/>
</dbReference>
<evidence type="ECO:0000256" key="3">
    <source>
        <dbReference type="PROSITE-ProRule" id="PRU10141"/>
    </source>
</evidence>
<evidence type="ECO:0000256" key="2">
    <source>
        <dbReference type="ARBA" id="ARBA00022840"/>
    </source>
</evidence>
<dbReference type="GO" id="GO:0004674">
    <property type="term" value="F:protein serine/threonine kinase activity"/>
    <property type="evidence" value="ECO:0007669"/>
    <property type="project" value="UniProtKB-KW"/>
</dbReference>
<sequence length="363" mass="41948">MEEEECKHIVRETHEVKRGLDEDGNATVNQYSLIKNLGEGAFGKVKLCKYENNLYAVKIYNKALLRRKRDFHRNQNGEMTATSAMQDVAREIAMMKKFNHINAVKLHEVIDDDERDKLYMVLDYCGKGAIMEWNPDTSSFYFPWNPSGVLREQQLRKFFRDMVCGLEYLHSHNIVHRDIKPQNILLTDEWNVKIGDFGQAQIFGDSDRQSKTIGTYQFFPPECCSAESEDFSGKAADIWALGLTLYALVYKKLPYTADSLAGIFEAIQNFQLEFDPSMPISAELRYLIGRLLDKNPETRIKMFEILQNHWINMDCNPLCPTVAAMSEPTDEEICVALKPIRSVVFAKLYGRKWKLRAKNKSKE</sequence>
<name>A0AAU9JQ16_9CILI</name>
<reference evidence="6" key="1">
    <citation type="submission" date="2021-09" db="EMBL/GenBank/DDBJ databases">
        <authorList>
            <consortium name="AG Swart"/>
            <person name="Singh M."/>
            <person name="Singh A."/>
            <person name="Seah K."/>
            <person name="Emmerich C."/>
        </authorList>
    </citation>
    <scope>NUCLEOTIDE SEQUENCE</scope>
    <source>
        <strain evidence="6">ATCC30299</strain>
    </source>
</reference>
<dbReference type="Pfam" id="PF00069">
    <property type="entry name" value="Pkinase"/>
    <property type="match status" value="1"/>
</dbReference>
<organism evidence="6 7">
    <name type="scientific">Blepharisma stoltei</name>
    <dbReference type="NCBI Taxonomy" id="1481888"/>
    <lineage>
        <taxon>Eukaryota</taxon>
        <taxon>Sar</taxon>
        <taxon>Alveolata</taxon>
        <taxon>Ciliophora</taxon>
        <taxon>Postciliodesmatophora</taxon>
        <taxon>Heterotrichea</taxon>
        <taxon>Heterotrichida</taxon>
        <taxon>Blepharismidae</taxon>
        <taxon>Blepharisma</taxon>
    </lineage>
</organism>
<feature type="binding site" evidence="3">
    <location>
        <position position="58"/>
    </location>
    <ligand>
        <name>ATP</name>
        <dbReference type="ChEBI" id="CHEBI:30616"/>
    </ligand>
</feature>
<dbReference type="EMBL" id="CAJZBQ010000044">
    <property type="protein sequence ID" value="CAG9327666.1"/>
    <property type="molecule type" value="Genomic_DNA"/>
</dbReference>
<evidence type="ECO:0000256" key="4">
    <source>
        <dbReference type="RuleBase" id="RU000304"/>
    </source>
</evidence>
<evidence type="ECO:0000259" key="5">
    <source>
        <dbReference type="PROSITE" id="PS50011"/>
    </source>
</evidence>
<evidence type="ECO:0000313" key="7">
    <source>
        <dbReference type="Proteomes" id="UP001162131"/>
    </source>
</evidence>
<dbReference type="Gene3D" id="1.10.510.10">
    <property type="entry name" value="Transferase(Phosphotransferase) domain 1"/>
    <property type="match status" value="1"/>
</dbReference>
<keyword evidence="7" id="KW-1185">Reference proteome</keyword>
<keyword evidence="2 3" id="KW-0067">ATP-binding</keyword>
<dbReference type="PANTHER" id="PTHR24346:SF77">
    <property type="entry name" value="SERINE THREONINE PROTEIN KINASE"/>
    <property type="match status" value="1"/>
</dbReference>
<keyword evidence="1 3" id="KW-0547">Nucleotide-binding</keyword>
<dbReference type="CDD" id="cd14008">
    <property type="entry name" value="STKc_LKB1_CaMKK"/>
    <property type="match status" value="1"/>
</dbReference>
<dbReference type="PANTHER" id="PTHR24346">
    <property type="entry name" value="MAP/MICROTUBULE AFFINITY-REGULATING KINASE"/>
    <property type="match status" value="1"/>
</dbReference>
<evidence type="ECO:0000256" key="1">
    <source>
        <dbReference type="ARBA" id="ARBA00022741"/>
    </source>
</evidence>
<protein>
    <recommendedName>
        <fullName evidence="5">Protein kinase domain-containing protein</fullName>
    </recommendedName>
</protein>
<dbReference type="Proteomes" id="UP001162131">
    <property type="component" value="Unassembled WGS sequence"/>
</dbReference>
<dbReference type="PROSITE" id="PS50011">
    <property type="entry name" value="PROTEIN_KINASE_DOM"/>
    <property type="match status" value="1"/>
</dbReference>
<dbReference type="AlphaFoldDB" id="A0AAU9JQ16"/>
<feature type="domain" description="Protein kinase" evidence="5">
    <location>
        <begin position="31"/>
        <end position="311"/>
    </location>
</feature>
<comment type="caution">
    <text evidence="6">The sequence shown here is derived from an EMBL/GenBank/DDBJ whole genome shotgun (WGS) entry which is preliminary data.</text>
</comment>
<keyword evidence="4" id="KW-0418">Kinase</keyword>
<dbReference type="InterPro" id="IPR000719">
    <property type="entry name" value="Prot_kinase_dom"/>
</dbReference>